<evidence type="ECO:0000313" key="2">
    <source>
        <dbReference type="Proteomes" id="UP000320762"/>
    </source>
</evidence>
<dbReference type="EMBL" id="VDMD01000027">
    <property type="protein sequence ID" value="TRM59616.1"/>
    <property type="molecule type" value="Genomic_DNA"/>
</dbReference>
<accession>A0A550C4H1</accession>
<organism evidence="1 2">
    <name type="scientific">Schizophyllum amplum</name>
    <dbReference type="NCBI Taxonomy" id="97359"/>
    <lineage>
        <taxon>Eukaryota</taxon>
        <taxon>Fungi</taxon>
        <taxon>Dikarya</taxon>
        <taxon>Basidiomycota</taxon>
        <taxon>Agaricomycotina</taxon>
        <taxon>Agaricomycetes</taxon>
        <taxon>Agaricomycetidae</taxon>
        <taxon>Agaricales</taxon>
        <taxon>Schizophyllaceae</taxon>
        <taxon>Schizophyllum</taxon>
    </lineage>
</organism>
<dbReference type="STRING" id="97359.A0A550C4H1"/>
<reference evidence="1 2" key="1">
    <citation type="journal article" date="2019" name="New Phytol.">
        <title>Comparative genomics reveals unique wood-decay strategies and fruiting body development in the Schizophyllaceae.</title>
        <authorList>
            <person name="Almasi E."/>
            <person name="Sahu N."/>
            <person name="Krizsan K."/>
            <person name="Balint B."/>
            <person name="Kovacs G.M."/>
            <person name="Kiss B."/>
            <person name="Cseklye J."/>
            <person name="Drula E."/>
            <person name="Henrissat B."/>
            <person name="Nagy I."/>
            <person name="Chovatia M."/>
            <person name="Adam C."/>
            <person name="LaButti K."/>
            <person name="Lipzen A."/>
            <person name="Riley R."/>
            <person name="Grigoriev I.V."/>
            <person name="Nagy L.G."/>
        </authorList>
    </citation>
    <scope>NUCLEOTIDE SEQUENCE [LARGE SCALE GENOMIC DNA]</scope>
    <source>
        <strain evidence="1 2">NL-1724</strain>
    </source>
</reference>
<dbReference type="OrthoDB" id="5424209at2759"/>
<proteinExistence type="predicted"/>
<evidence type="ECO:0000313" key="1">
    <source>
        <dbReference type="EMBL" id="TRM59616.1"/>
    </source>
</evidence>
<sequence length="161" mass="18007">MTENEASVHPQAQDNCAYSERQRHYWYYGVSANPPILVYTTSTEPFVPDAQPSRYPEPVYDHTIVKQWQKVVLEAEKLLDDQRLLWTSIDLVRFHTRANKESNHVDSVGPPTFWIGVLPGRVSGAAAAAAAVGIRRILVAHAVEGVDIEFREPKQTTPGVA</sequence>
<keyword evidence="2" id="KW-1185">Reference proteome</keyword>
<gene>
    <name evidence="1" type="ORF">BD626DRAFT_633136</name>
</gene>
<protein>
    <submittedName>
        <fullName evidence="1">Uncharacterized protein</fullName>
    </submittedName>
</protein>
<dbReference type="AlphaFoldDB" id="A0A550C4H1"/>
<comment type="caution">
    <text evidence="1">The sequence shown here is derived from an EMBL/GenBank/DDBJ whole genome shotgun (WGS) entry which is preliminary data.</text>
</comment>
<name>A0A550C4H1_9AGAR</name>
<dbReference type="Proteomes" id="UP000320762">
    <property type="component" value="Unassembled WGS sequence"/>
</dbReference>